<dbReference type="EMBL" id="LHPG02000004">
    <property type="protein sequence ID" value="PRW58903.1"/>
    <property type="molecule type" value="Genomic_DNA"/>
</dbReference>
<dbReference type="Proteomes" id="UP000239899">
    <property type="component" value="Unassembled WGS sequence"/>
</dbReference>
<evidence type="ECO:0000313" key="2">
    <source>
        <dbReference type="Proteomes" id="UP000239899"/>
    </source>
</evidence>
<proteinExistence type="predicted"/>
<sequence>MNAADRGDVSQIKLRAAHAPALVPPLQGSFSHGRRSSAAALDHACAFWQSLGSAAA</sequence>
<evidence type="ECO:0000313" key="1">
    <source>
        <dbReference type="EMBL" id="PRW58903.1"/>
    </source>
</evidence>
<name>A0A2P6TXX5_CHLSO</name>
<comment type="caution">
    <text evidence="1">The sequence shown here is derived from an EMBL/GenBank/DDBJ whole genome shotgun (WGS) entry which is preliminary data.</text>
</comment>
<dbReference type="AlphaFoldDB" id="A0A2P6TXX5"/>
<accession>A0A2P6TXX5</accession>
<reference evidence="1 2" key="1">
    <citation type="journal article" date="2018" name="Plant J.">
        <title>Genome sequences of Chlorella sorokiniana UTEX 1602 and Micractinium conductrix SAG 241.80: implications to maltose excretion by a green alga.</title>
        <authorList>
            <person name="Arriola M.B."/>
            <person name="Velmurugan N."/>
            <person name="Zhang Y."/>
            <person name="Plunkett M.H."/>
            <person name="Hondzo H."/>
            <person name="Barney B.M."/>
        </authorList>
    </citation>
    <scope>NUCLEOTIDE SEQUENCE [LARGE SCALE GENOMIC DNA]</scope>
    <source>
        <strain evidence="2">UTEX 1602</strain>
    </source>
</reference>
<gene>
    <name evidence="1" type="ORF">C2E21_2476</name>
</gene>
<organism evidence="1 2">
    <name type="scientific">Chlorella sorokiniana</name>
    <name type="common">Freshwater green alga</name>
    <dbReference type="NCBI Taxonomy" id="3076"/>
    <lineage>
        <taxon>Eukaryota</taxon>
        <taxon>Viridiplantae</taxon>
        <taxon>Chlorophyta</taxon>
        <taxon>core chlorophytes</taxon>
        <taxon>Trebouxiophyceae</taxon>
        <taxon>Chlorellales</taxon>
        <taxon>Chlorellaceae</taxon>
        <taxon>Chlorella clade</taxon>
        <taxon>Chlorella</taxon>
    </lineage>
</organism>
<keyword evidence="2" id="KW-1185">Reference proteome</keyword>
<protein>
    <submittedName>
        <fullName evidence="1">Uncharacterized protein</fullName>
    </submittedName>
</protein>